<accession>A0AAD1K6P5</accession>
<organism evidence="1 2">
    <name type="scientific">Shewanella algae</name>
    <dbReference type="NCBI Taxonomy" id="38313"/>
    <lineage>
        <taxon>Bacteria</taxon>
        <taxon>Pseudomonadati</taxon>
        <taxon>Pseudomonadota</taxon>
        <taxon>Gammaproteobacteria</taxon>
        <taxon>Alteromonadales</taxon>
        <taxon>Shewanellaceae</taxon>
        <taxon>Shewanella</taxon>
    </lineage>
</organism>
<dbReference type="AlphaFoldDB" id="A0AAD1K6P5"/>
<evidence type="ECO:0000313" key="2">
    <source>
        <dbReference type="Proteomes" id="UP000825078"/>
    </source>
</evidence>
<evidence type="ECO:0000313" key="1">
    <source>
        <dbReference type="EMBL" id="BCV43650.1"/>
    </source>
</evidence>
<dbReference type="Proteomes" id="UP000825078">
    <property type="component" value="Chromosome"/>
</dbReference>
<protein>
    <submittedName>
        <fullName evidence="1">Uncharacterized protein</fullName>
    </submittedName>
</protein>
<proteinExistence type="predicted"/>
<sequence>MKSGEIKFDGFNPERGVLIDAKDFNKWPKDEDWSLDVVLRDARKQSAVASQVKTKVEWHIPNQEKV</sequence>
<gene>
    <name evidence="1" type="ORF">TUM17379_06680</name>
</gene>
<name>A0AAD1K6P5_9GAMM</name>
<dbReference type="EMBL" id="AP024613">
    <property type="protein sequence ID" value="BCV43650.1"/>
    <property type="molecule type" value="Genomic_DNA"/>
</dbReference>
<reference evidence="1" key="1">
    <citation type="submission" date="2021-05" db="EMBL/GenBank/DDBJ databases">
        <title>Molecular characterization for Shewanella algae harboring chromosomal blaOXA-55-like strains isolated from clinical and environment sample.</title>
        <authorList>
            <person name="Ohama Y."/>
            <person name="Aoki K."/>
            <person name="Harada S."/>
            <person name="Moriya K."/>
            <person name="Ishii Y."/>
            <person name="Tateda K."/>
        </authorList>
    </citation>
    <scope>NUCLEOTIDE SEQUENCE</scope>
    <source>
        <strain evidence="1">TUM17379</strain>
    </source>
</reference>